<evidence type="ECO:0000313" key="12">
    <source>
        <dbReference type="EMBL" id="QNM01102.1"/>
    </source>
</evidence>
<evidence type="ECO:0000256" key="2">
    <source>
        <dbReference type="ARBA" id="ARBA00022763"/>
    </source>
</evidence>
<protein>
    <recommendedName>
        <fullName evidence="7">UvrABC system protein C</fullName>
        <shortName evidence="7">Protein UvrC</shortName>
    </recommendedName>
    <alternativeName>
        <fullName evidence="7">Excinuclease ABC subunit C</fullName>
    </alternativeName>
</protein>
<dbReference type="GO" id="GO:0009432">
    <property type="term" value="P:SOS response"/>
    <property type="evidence" value="ECO:0007669"/>
    <property type="project" value="UniProtKB-UniRule"/>
</dbReference>
<dbReference type="GO" id="GO:0009381">
    <property type="term" value="F:excinuclease ABC activity"/>
    <property type="evidence" value="ECO:0007669"/>
    <property type="project" value="UniProtKB-UniRule"/>
</dbReference>
<dbReference type="GO" id="GO:0005737">
    <property type="term" value="C:cytoplasm"/>
    <property type="evidence" value="ECO:0007669"/>
    <property type="project" value="UniProtKB-SubCell"/>
</dbReference>
<dbReference type="InterPro" id="IPR003583">
    <property type="entry name" value="Hlx-hairpin-Hlx_DNA-bd_motif"/>
</dbReference>
<dbReference type="SUPFAM" id="SSF46600">
    <property type="entry name" value="C-terminal UvrC-binding domain of UvrB"/>
    <property type="match status" value="1"/>
</dbReference>
<dbReference type="Pfam" id="PF08459">
    <property type="entry name" value="UvrC_RNaseH_dom"/>
    <property type="match status" value="1"/>
</dbReference>
<comment type="function">
    <text evidence="7">The UvrABC repair system catalyzes the recognition and processing of DNA lesions. UvrC both incises the 5' and 3' sides of the lesion. The N-terminal half is responsible for the 3' incision and the C-terminal half is responsible for the 5' incision.</text>
</comment>
<dbReference type="Pfam" id="PF12826">
    <property type="entry name" value="HHH_2"/>
    <property type="match status" value="1"/>
</dbReference>
<reference evidence="12 13" key="1">
    <citation type="submission" date="2020-08" db="EMBL/GenBank/DDBJ databases">
        <authorList>
            <person name="Liu C."/>
            <person name="Sun Q."/>
        </authorList>
    </citation>
    <scope>NUCLEOTIDE SEQUENCE [LARGE SCALE GENOMIC DNA]</scope>
    <source>
        <strain evidence="12 13">NSJ-4</strain>
    </source>
</reference>
<dbReference type="FunFam" id="1.10.150.20:FF:000005">
    <property type="entry name" value="UvrABC system protein C"/>
    <property type="match status" value="1"/>
</dbReference>
<dbReference type="NCBIfam" id="TIGR00194">
    <property type="entry name" value="uvrC"/>
    <property type="match status" value="1"/>
</dbReference>
<dbReference type="FunFam" id="3.40.1440.10:FF:000001">
    <property type="entry name" value="UvrABC system protein C"/>
    <property type="match status" value="1"/>
</dbReference>
<dbReference type="PANTHER" id="PTHR30562">
    <property type="entry name" value="UVRC/OXIDOREDUCTASE"/>
    <property type="match status" value="1"/>
</dbReference>
<dbReference type="Gene3D" id="4.10.860.10">
    <property type="entry name" value="UVR domain"/>
    <property type="match status" value="1"/>
</dbReference>
<proteinExistence type="inferred from homology"/>
<keyword evidence="3 7" id="KW-0228">DNA excision</keyword>
<dbReference type="CDD" id="cd10434">
    <property type="entry name" value="GIY-YIG_UvrC_Cho"/>
    <property type="match status" value="1"/>
</dbReference>
<evidence type="ECO:0000313" key="13">
    <source>
        <dbReference type="Proteomes" id="UP000515819"/>
    </source>
</evidence>
<evidence type="ECO:0000256" key="1">
    <source>
        <dbReference type="ARBA" id="ARBA00022490"/>
    </source>
</evidence>
<dbReference type="InterPro" id="IPR010994">
    <property type="entry name" value="RuvA_2-like"/>
</dbReference>
<dbReference type="Gene3D" id="3.40.1440.10">
    <property type="entry name" value="GIY-YIG endonuclease"/>
    <property type="match status" value="1"/>
</dbReference>
<evidence type="ECO:0000256" key="5">
    <source>
        <dbReference type="ARBA" id="ARBA00023204"/>
    </source>
</evidence>
<feature type="coiled-coil region" evidence="8">
    <location>
        <begin position="202"/>
        <end position="229"/>
    </location>
</feature>
<name>A0A7G9FRC0_9FIRM</name>
<dbReference type="InterPro" id="IPR050066">
    <property type="entry name" value="UvrABC_protein_C"/>
</dbReference>
<evidence type="ECO:0000256" key="8">
    <source>
        <dbReference type="SAM" id="Coils"/>
    </source>
</evidence>
<dbReference type="InterPro" id="IPR001162">
    <property type="entry name" value="UvrC_RNase_H_dom"/>
</dbReference>
<evidence type="ECO:0000259" key="9">
    <source>
        <dbReference type="PROSITE" id="PS50151"/>
    </source>
</evidence>
<dbReference type="GO" id="GO:0006289">
    <property type="term" value="P:nucleotide-excision repair"/>
    <property type="evidence" value="ECO:0007669"/>
    <property type="project" value="UniProtKB-UniRule"/>
</dbReference>
<comment type="subcellular location">
    <subcellularLocation>
        <location evidence="7">Cytoplasm</location>
    </subcellularLocation>
</comment>
<dbReference type="Pfam" id="PF02151">
    <property type="entry name" value="UVR"/>
    <property type="match status" value="1"/>
</dbReference>
<accession>A0A7G9FRC0</accession>
<evidence type="ECO:0000256" key="6">
    <source>
        <dbReference type="ARBA" id="ARBA00023236"/>
    </source>
</evidence>
<dbReference type="NCBIfam" id="NF001824">
    <property type="entry name" value="PRK00558.1-5"/>
    <property type="match status" value="1"/>
</dbReference>
<evidence type="ECO:0000259" key="10">
    <source>
        <dbReference type="PROSITE" id="PS50164"/>
    </source>
</evidence>
<organism evidence="12 13">
    <name type="scientific">Wujia chipingensis</name>
    <dbReference type="NCBI Taxonomy" id="2763670"/>
    <lineage>
        <taxon>Bacteria</taxon>
        <taxon>Bacillati</taxon>
        <taxon>Bacillota</taxon>
        <taxon>Clostridia</taxon>
        <taxon>Lachnospirales</taxon>
        <taxon>Lachnospiraceae</taxon>
        <taxon>Wujia</taxon>
    </lineage>
</organism>
<dbReference type="SUPFAM" id="SSF47781">
    <property type="entry name" value="RuvA domain 2-like"/>
    <property type="match status" value="1"/>
</dbReference>
<dbReference type="SUPFAM" id="SSF82771">
    <property type="entry name" value="GIY-YIG endonuclease"/>
    <property type="match status" value="1"/>
</dbReference>
<keyword evidence="13" id="KW-1185">Reference proteome</keyword>
<dbReference type="InterPro" id="IPR001943">
    <property type="entry name" value="UVR_dom"/>
</dbReference>
<dbReference type="InterPro" id="IPR035901">
    <property type="entry name" value="GIY-YIG_endonuc_sf"/>
</dbReference>
<dbReference type="Gene3D" id="3.30.420.340">
    <property type="entry name" value="UvrC, RNAse H endonuclease domain"/>
    <property type="match status" value="1"/>
</dbReference>
<dbReference type="KEGG" id="wcp:H9Q76_11590"/>
<sequence>MFDVEEELKKLPKSPGVYIMHSKNDDILYVGKAVSLHSRVRQYFQTGHGHGGSAKIAKMVSQIAYFEYIVTSSEMEALVLECNLIKEYRPKYNTMMTDDKGYPYIRVTVEEAFPRFLYSHSMKRDHSKYFGPYTNARAVKDILELINKLYHLRTCNRRLPQDIGKDRPCLYYQIGQCKAPCNGKISQEDYGRQVQAALSFLNGNYKEILTELQEQMRAQAEEMEFEKAAETRDLIESIRHIEDKQQMNKASGEDRDVIACASNDKDIVVTVFFVRDGKLLGRENHHMNGNSKERLSEVLAAFIKQFYSGTPYLPREILVPEVPEEQQILEAYLSERRESKVQIVVPQKGDKKKILDLAAENARLVLAQDMERVKRQEKRTIGAANEIAELLGIPSANRMEAFDISNISGVLSVASMVVFEQGKPKKNAYRKFRLRTVTGPDDYASMKEVLSRRFTDEKMDVLPDVIMMDGGKGQVNVALMVLDSLGLDIPVCGMVKDDNHRTRGLYYNNVEVKFPKGSEAMLMVTALQDEAHRFAIEYHRQLRSKNQVHSVLDEIPGVGENRRKQLLKYFGEIRKIREATISELAEVPGIPESIAKNVYEFFHAE</sequence>
<keyword evidence="6 7" id="KW-0742">SOS response</keyword>
<dbReference type="GO" id="GO:0003677">
    <property type="term" value="F:DNA binding"/>
    <property type="evidence" value="ECO:0007669"/>
    <property type="project" value="UniProtKB-UniRule"/>
</dbReference>
<dbReference type="PANTHER" id="PTHR30562:SF1">
    <property type="entry name" value="UVRABC SYSTEM PROTEIN C"/>
    <property type="match status" value="1"/>
</dbReference>
<dbReference type="InterPro" id="IPR041663">
    <property type="entry name" value="DisA/LigA_HHH"/>
</dbReference>
<evidence type="ECO:0000256" key="3">
    <source>
        <dbReference type="ARBA" id="ARBA00022769"/>
    </source>
</evidence>
<keyword evidence="4 7" id="KW-0267">Excision nuclease</keyword>
<evidence type="ECO:0000256" key="7">
    <source>
        <dbReference type="HAMAP-Rule" id="MF_00203"/>
    </source>
</evidence>
<dbReference type="GO" id="GO:0009380">
    <property type="term" value="C:excinuclease repair complex"/>
    <property type="evidence" value="ECO:0007669"/>
    <property type="project" value="InterPro"/>
</dbReference>
<dbReference type="HAMAP" id="MF_00203">
    <property type="entry name" value="UvrC"/>
    <property type="match status" value="1"/>
</dbReference>
<keyword evidence="1 7" id="KW-0963">Cytoplasm</keyword>
<dbReference type="Pfam" id="PF22920">
    <property type="entry name" value="UvrC_RNaseH"/>
    <property type="match status" value="1"/>
</dbReference>
<dbReference type="AlphaFoldDB" id="A0A7G9FRC0"/>
<feature type="domain" description="UVR" evidence="9">
    <location>
        <begin position="206"/>
        <end position="241"/>
    </location>
</feature>
<gene>
    <name evidence="7 12" type="primary">uvrC</name>
    <name evidence="12" type="ORF">H9Q76_11590</name>
</gene>
<keyword evidence="8" id="KW-0175">Coiled coil</keyword>
<dbReference type="PROSITE" id="PS50165">
    <property type="entry name" value="UVRC"/>
    <property type="match status" value="1"/>
</dbReference>
<keyword evidence="5 7" id="KW-0234">DNA repair</keyword>
<dbReference type="Gene3D" id="1.10.150.20">
    <property type="entry name" value="5' to 3' exonuclease, C-terminal subdomain"/>
    <property type="match status" value="1"/>
</dbReference>
<dbReference type="SMART" id="SM00278">
    <property type="entry name" value="HhH1"/>
    <property type="match status" value="2"/>
</dbReference>
<comment type="similarity">
    <text evidence="7">Belongs to the UvrC family.</text>
</comment>
<dbReference type="EMBL" id="CP060632">
    <property type="protein sequence ID" value="QNM01102.1"/>
    <property type="molecule type" value="Genomic_DNA"/>
</dbReference>
<evidence type="ECO:0000259" key="11">
    <source>
        <dbReference type="PROSITE" id="PS50165"/>
    </source>
</evidence>
<feature type="domain" description="UvrC family homology region profile" evidence="11">
    <location>
        <begin position="257"/>
        <end position="482"/>
    </location>
</feature>
<dbReference type="InterPro" id="IPR000305">
    <property type="entry name" value="GIY-YIG_endonuc"/>
</dbReference>
<dbReference type="PROSITE" id="PS50164">
    <property type="entry name" value="GIY_YIG"/>
    <property type="match status" value="1"/>
</dbReference>
<dbReference type="InterPro" id="IPR004791">
    <property type="entry name" value="UvrC"/>
</dbReference>
<evidence type="ECO:0000256" key="4">
    <source>
        <dbReference type="ARBA" id="ARBA00022881"/>
    </source>
</evidence>
<comment type="subunit">
    <text evidence="7">Interacts with UvrB in an incision complex.</text>
</comment>
<dbReference type="InterPro" id="IPR038476">
    <property type="entry name" value="UvrC_RNase_H_dom_sf"/>
</dbReference>
<keyword evidence="2 7" id="KW-0227">DNA damage</keyword>
<dbReference type="Pfam" id="PF01541">
    <property type="entry name" value="GIY-YIG"/>
    <property type="match status" value="1"/>
</dbReference>
<dbReference type="Proteomes" id="UP000515819">
    <property type="component" value="Chromosome"/>
</dbReference>
<dbReference type="SMART" id="SM00465">
    <property type="entry name" value="GIYc"/>
    <property type="match status" value="1"/>
</dbReference>
<dbReference type="PROSITE" id="PS50151">
    <property type="entry name" value="UVR"/>
    <property type="match status" value="1"/>
</dbReference>
<dbReference type="RefSeq" id="WP_249321898.1">
    <property type="nucleotide sequence ID" value="NZ_CP060632.1"/>
</dbReference>
<feature type="domain" description="GIY-YIG" evidence="10">
    <location>
        <begin position="13"/>
        <end position="94"/>
    </location>
</feature>
<dbReference type="InterPro" id="IPR036876">
    <property type="entry name" value="UVR_dom_sf"/>
</dbReference>
<dbReference type="InterPro" id="IPR047296">
    <property type="entry name" value="GIY-YIG_UvrC_Cho"/>
</dbReference>